<dbReference type="AlphaFoldDB" id="A0A4R1J9Q3"/>
<dbReference type="SUPFAM" id="SSF54909">
    <property type="entry name" value="Dimeric alpha+beta barrel"/>
    <property type="match status" value="1"/>
</dbReference>
<dbReference type="InterPro" id="IPR005545">
    <property type="entry name" value="YCII"/>
</dbReference>
<dbReference type="RefSeq" id="WP_131913167.1">
    <property type="nucleotide sequence ID" value="NZ_OU594967.1"/>
</dbReference>
<evidence type="ECO:0000256" key="1">
    <source>
        <dbReference type="ARBA" id="ARBA00007689"/>
    </source>
</evidence>
<protein>
    <recommendedName>
        <fullName evidence="2">YCII-related domain-containing protein</fullName>
    </recommendedName>
</protein>
<gene>
    <name evidence="3" type="ORF">EV690_2363</name>
</gene>
<feature type="domain" description="YCII-related" evidence="2">
    <location>
        <begin position="4"/>
        <end position="83"/>
    </location>
</feature>
<comment type="caution">
    <text evidence="3">The sequence shown here is derived from an EMBL/GenBank/DDBJ whole genome shotgun (WGS) entry which is preliminary data.</text>
</comment>
<sequence>MRVFVVTLSRKRKGELTDELLNKHVEHLRLKTQEGKIRLCGPFADGDSAMQVLTVSDKNEAIQIIEGDPFIRNDYYQDYQIQELIEANENNNWLMKNN</sequence>
<dbReference type="Pfam" id="PF03795">
    <property type="entry name" value="YCII"/>
    <property type="match status" value="1"/>
</dbReference>
<name>A0A4R1J9Q3_9GAMM</name>
<keyword evidence="4" id="KW-1185">Reference proteome</keyword>
<dbReference type="InterPro" id="IPR011008">
    <property type="entry name" value="Dimeric_a/b-barrel"/>
</dbReference>
<comment type="similarity">
    <text evidence="1">Belongs to the YciI family.</text>
</comment>
<dbReference type="PANTHER" id="PTHR37828">
    <property type="entry name" value="GSR2449 PROTEIN"/>
    <property type="match status" value="1"/>
</dbReference>
<proteinExistence type="inferred from homology"/>
<evidence type="ECO:0000259" key="2">
    <source>
        <dbReference type="Pfam" id="PF03795"/>
    </source>
</evidence>
<evidence type="ECO:0000313" key="4">
    <source>
        <dbReference type="Proteomes" id="UP000295565"/>
    </source>
</evidence>
<accession>A0A4R1J9Q3</accession>
<dbReference type="Gene3D" id="3.30.70.1060">
    <property type="entry name" value="Dimeric alpha+beta barrel"/>
    <property type="match status" value="1"/>
</dbReference>
<dbReference type="PANTHER" id="PTHR37828:SF1">
    <property type="entry name" value="YCII-RELATED DOMAIN-CONTAINING PROTEIN"/>
    <property type="match status" value="1"/>
</dbReference>
<dbReference type="OrthoDB" id="2293521at2"/>
<organism evidence="3 4">
    <name type="scientific">Celerinatantimonas diazotrophica</name>
    <dbReference type="NCBI Taxonomy" id="412034"/>
    <lineage>
        <taxon>Bacteria</taxon>
        <taxon>Pseudomonadati</taxon>
        <taxon>Pseudomonadota</taxon>
        <taxon>Gammaproteobacteria</taxon>
        <taxon>Celerinatantimonadaceae</taxon>
        <taxon>Celerinatantimonas</taxon>
    </lineage>
</organism>
<evidence type="ECO:0000313" key="3">
    <source>
        <dbReference type="EMBL" id="TCK47345.1"/>
    </source>
</evidence>
<dbReference type="Proteomes" id="UP000295565">
    <property type="component" value="Unassembled WGS sequence"/>
</dbReference>
<dbReference type="EMBL" id="SMGD01000014">
    <property type="protein sequence ID" value="TCK47345.1"/>
    <property type="molecule type" value="Genomic_DNA"/>
</dbReference>
<reference evidence="3 4" key="1">
    <citation type="submission" date="2019-03" db="EMBL/GenBank/DDBJ databases">
        <title>Genomic Encyclopedia of Type Strains, Phase IV (KMG-IV): sequencing the most valuable type-strain genomes for metagenomic binning, comparative biology and taxonomic classification.</title>
        <authorList>
            <person name="Goeker M."/>
        </authorList>
    </citation>
    <scope>NUCLEOTIDE SEQUENCE [LARGE SCALE GENOMIC DNA]</scope>
    <source>
        <strain evidence="3 4">DSM 18577</strain>
    </source>
</reference>